<dbReference type="EMBL" id="CAJVPT010014910">
    <property type="protein sequence ID" value="CAG8608240.1"/>
    <property type="molecule type" value="Genomic_DNA"/>
</dbReference>
<keyword evidence="2" id="KW-1185">Reference proteome</keyword>
<name>A0ACA9MTN5_9GLOM</name>
<proteinExistence type="predicted"/>
<gene>
    <name evidence="1" type="ORF">ACOLOM_LOCUS6931</name>
</gene>
<feature type="non-terminal residue" evidence="1">
    <location>
        <position position="398"/>
    </location>
</feature>
<sequence>MDELFALRNLFYTGSFQQVINEANKNVSVSESAKLERKVYLYRAYIAQGKYNLVLSEIKETDPVDLRVVKILAAYLRSKTGGGQTSDARKEEALKELREVLSNAVNTSNSTVQIIAGTAYYHEGLFEDALKVLIRHNKNLECVALIIQIYLQLDRLDLAKRELAATKTWAEDAMLAQLIEAWVGLRTGGDKYQEAYYIYEEIAQSPSSNTVKVLNGQAVCNIHLGRYPEAESLLLEAMNKKNDDADTLVNLIVVTNLLGKPTEVDIIRTVTLPQLRRFGIEDGLELKVDIEILISKRGSVPLGGGEVNFKCPNVRALKPAQFTDEAESTTGSLMAAEQAANPGDTPEDVGRRTAKLLLAEIRKGGCVDSLNQWLVLLMMILGPEDVSKVRLGQLTAFT</sequence>
<organism evidence="1 2">
    <name type="scientific">Acaulospora colombiana</name>
    <dbReference type="NCBI Taxonomy" id="27376"/>
    <lineage>
        <taxon>Eukaryota</taxon>
        <taxon>Fungi</taxon>
        <taxon>Fungi incertae sedis</taxon>
        <taxon>Mucoromycota</taxon>
        <taxon>Glomeromycotina</taxon>
        <taxon>Glomeromycetes</taxon>
        <taxon>Diversisporales</taxon>
        <taxon>Acaulosporaceae</taxon>
        <taxon>Acaulospora</taxon>
    </lineage>
</organism>
<dbReference type="Proteomes" id="UP000789525">
    <property type="component" value="Unassembled WGS sequence"/>
</dbReference>
<protein>
    <submittedName>
        <fullName evidence="1">10997_t:CDS:1</fullName>
    </submittedName>
</protein>
<evidence type="ECO:0000313" key="1">
    <source>
        <dbReference type="EMBL" id="CAG8608240.1"/>
    </source>
</evidence>
<reference evidence="1" key="1">
    <citation type="submission" date="2021-06" db="EMBL/GenBank/DDBJ databases">
        <authorList>
            <person name="Kallberg Y."/>
            <person name="Tangrot J."/>
            <person name="Rosling A."/>
        </authorList>
    </citation>
    <scope>NUCLEOTIDE SEQUENCE</scope>
    <source>
        <strain evidence="1">CL356</strain>
    </source>
</reference>
<comment type="caution">
    <text evidence="1">The sequence shown here is derived from an EMBL/GenBank/DDBJ whole genome shotgun (WGS) entry which is preliminary data.</text>
</comment>
<accession>A0ACA9MTN5</accession>
<evidence type="ECO:0000313" key="2">
    <source>
        <dbReference type="Proteomes" id="UP000789525"/>
    </source>
</evidence>